<evidence type="ECO:0000259" key="7">
    <source>
        <dbReference type="PROSITE" id="PS50103"/>
    </source>
</evidence>
<gene>
    <name evidence="8" type="ORF">D9757_006212</name>
</gene>
<feature type="compositionally biased region" description="Low complexity" evidence="6">
    <location>
        <begin position="607"/>
        <end position="620"/>
    </location>
</feature>
<feature type="region of interest" description="Disordered" evidence="6">
    <location>
        <begin position="549"/>
        <end position="584"/>
    </location>
</feature>
<feature type="region of interest" description="Disordered" evidence="6">
    <location>
        <begin position="123"/>
        <end position="172"/>
    </location>
</feature>
<feature type="region of interest" description="Disordered" evidence="6">
    <location>
        <begin position="211"/>
        <end position="258"/>
    </location>
</feature>
<evidence type="ECO:0000256" key="6">
    <source>
        <dbReference type="SAM" id="MobiDB-lite"/>
    </source>
</evidence>
<accession>A0A8H5HJZ5</accession>
<evidence type="ECO:0000256" key="1">
    <source>
        <dbReference type="ARBA" id="ARBA00022723"/>
    </source>
</evidence>
<feature type="compositionally biased region" description="Low complexity" evidence="6">
    <location>
        <begin position="127"/>
        <end position="136"/>
    </location>
</feature>
<dbReference type="Gene3D" id="4.10.1000.10">
    <property type="entry name" value="Zinc finger, CCCH-type"/>
    <property type="match status" value="2"/>
</dbReference>
<dbReference type="PANTHER" id="PTHR12547">
    <property type="entry name" value="CCCH ZINC FINGER/TIS11-RELATED"/>
    <property type="match status" value="1"/>
</dbReference>
<dbReference type="AlphaFoldDB" id="A0A8H5HJZ5"/>
<evidence type="ECO:0000313" key="8">
    <source>
        <dbReference type="EMBL" id="KAF5384730.1"/>
    </source>
</evidence>
<keyword evidence="2" id="KW-0677">Repeat</keyword>
<evidence type="ECO:0000256" key="4">
    <source>
        <dbReference type="ARBA" id="ARBA00022833"/>
    </source>
</evidence>
<dbReference type="SUPFAM" id="SSF90229">
    <property type="entry name" value="CCCH zinc finger"/>
    <property type="match status" value="2"/>
</dbReference>
<feature type="zinc finger region" description="C3H1-type" evidence="5">
    <location>
        <begin position="519"/>
        <end position="547"/>
    </location>
</feature>
<dbReference type="GO" id="GO:0003729">
    <property type="term" value="F:mRNA binding"/>
    <property type="evidence" value="ECO:0007669"/>
    <property type="project" value="InterPro"/>
</dbReference>
<evidence type="ECO:0000256" key="2">
    <source>
        <dbReference type="ARBA" id="ARBA00022737"/>
    </source>
</evidence>
<reference evidence="8 9" key="1">
    <citation type="journal article" date="2020" name="ISME J.">
        <title>Uncovering the hidden diversity of litter-decomposition mechanisms in mushroom-forming fungi.</title>
        <authorList>
            <person name="Floudas D."/>
            <person name="Bentzer J."/>
            <person name="Ahren D."/>
            <person name="Johansson T."/>
            <person name="Persson P."/>
            <person name="Tunlid A."/>
        </authorList>
    </citation>
    <scope>NUCLEOTIDE SEQUENCE [LARGE SCALE GENOMIC DNA]</scope>
    <source>
        <strain evidence="8 9">CBS 406.79</strain>
    </source>
</reference>
<dbReference type="FunFam" id="4.10.1000.10:FF:000001">
    <property type="entry name" value="zinc finger CCCH domain-containing protein 15-like"/>
    <property type="match status" value="1"/>
</dbReference>
<comment type="caution">
    <text evidence="8">The sequence shown here is derived from an EMBL/GenBank/DDBJ whole genome shotgun (WGS) entry which is preliminary data.</text>
</comment>
<keyword evidence="4 5" id="KW-0862">Zinc</keyword>
<proteinExistence type="predicted"/>
<feature type="domain" description="C3H1-type" evidence="7">
    <location>
        <begin position="481"/>
        <end position="509"/>
    </location>
</feature>
<feature type="region of interest" description="Disordered" evidence="6">
    <location>
        <begin position="596"/>
        <end position="623"/>
    </location>
</feature>
<feature type="compositionally biased region" description="Low complexity" evidence="6">
    <location>
        <begin position="145"/>
        <end position="167"/>
    </location>
</feature>
<keyword evidence="9" id="KW-1185">Reference proteome</keyword>
<dbReference type="PROSITE" id="PS50103">
    <property type="entry name" value="ZF_C3H1"/>
    <property type="match status" value="2"/>
</dbReference>
<dbReference type="Proteomes" id="UP000518752">
    <property type="component" value="Unassembled WGS sequence"/>
</dbReference>
<dbReference type="Pfam" id="PF00642">
    <property type="entry name" value="zf-CCCH"/>
    <property type="match status" value="2"/>
</dbReference>
<protein>
    <recommendedName>
        <fullName evidence="7">C3H1-type domain-containing protein</fullName>
    </recommendedName>
</protein>
<dbReference type="FunFam" id="4.10.1000.10:FF:000002">
    <property type="entry name" value="Zinc finger protein 36, C3H1 type-like 1"/>
    <property type="match status" value="1"/>
</dbReference>
<dbReference type="GO" id="GO:0008270">
    <property type="term" value="F:zinc ion binding"/>
    <property type="evidence" value="ECO:0007669"/>
    <property type="project" value="UniProtKB-KW"/>
</dbReference>
<dbReference type="InterPro" id="IPR000571">
    <property type="entry name" value="Znf_CCCH"/>
</dbReference>
<dbReference type="EMBL" id="JAACJN010000041">
    <property type="protein sequence ID" value="KAF5384730.1"/>
    <property type="molecule type" value="Genomic_DNA"/>
</dbReference>
<feature type="compositionally biased region" description="Polar residues" evidence="6">
    <location>
        <begin position="213"/>
        <end position="254"/>
    </location>
</feature>
<dbReference type="PANTHER" id="PTHR12547:SF18">
    <property type="entry name" value="PROTEIN TIS11"/>
    <property type="match status" value="1"/>
</dbReference>
<dbReference type="OrthoDB" id="410307at2759"/>
<keyword evidence="3 5" id="KW-0863">Zinc-finger</keyword>
<evidence type="ECO:0000256" key="5">
    <source>
        <dbReference type="PROSITE-ProRule" id="PRU00723"/>
    </source>
</evidence>
<organism evidence="8 9">
    <name type="scientific">Collybiopsis confluens</name>
    <dbReference type="NCBI Taxonomy" id="2823264"/>
    <lineage>
        <taxon>Eukaryota</taxon>
        <taxon>Fungi</taxon>
        <taxon>Dikarya</taxon>
        <taxon>Basidiomycota</taxon>
        <taxon>Agaricomycotina</taxon>
        <taxon>Agaricomycetes</taxon>
        <taxon>Agaricomycetidae</taxon>
        <taxon>Agaricales</taxon>
        <taxon>Marasmiineae</taxon>
        <taxon>Omphalotaceae</taxon>
        <taxon>Collybiopsis</taxon>
    </lineage>
</organism>
<feature type="zinc finger region" description="C3H1-type" evidence="5">
    <location>
        <begin position="481"/>
        <end position="509"/>
    </location>
</feature>
<evidence type="ECO:0000313" key="9">
    <source>
        <dbReference type="Proteomes" id="UP000518752"/>
    </source>
</evidence>
<dbReference type="SMART" id="SM00356">
    <property type="entry name" value="ZnF_C3H1"/>
    <property type="match status" value="2"/>
</dbReference>
<sequence length="796" mass="85964">MHQAFTTATKNYVQDDLLPPIYLTNRPQPTDDFDWQSDRQILEWSPPQKLSISTNMSSLAENGINRGNRWYFSTDGRLVDSDLADEIVRLNIGDPSEGADDAPIRTPPKTKLASAVLADTSPLETNSISSSDSSPKASDHQVVVSHSRGSSTDTTTSSQGSATSSTSKAMLAHAPLKNGGVISELKERPHSFSGGLSSADLRRLQQIDEGLSDDNSPLQQWPSNQPSGEQLSYPSLTPSNQTVHRPHAQQVQNPNRDDNLQIDYNNIQQARNFNAQHGMAPPNLPTSPPYIQGRPNNIPVPYRQPLRGFALQQGLPLPSPGYPHNAHMSLGNSQQVYDIMLPGAPHDPSHPAVSRVQQQHNVFPRAHHHSASDPTAIRDPATMALLNNNMAPFPGGIFPANLAAAAPPQMQMYPPFYGQEAYRSDVAAVTAAQAMAANRLQSQYTGQYAMVSQQLDGGIPSPVSSVGNQSGPSANNRKLGLYKTELCRSWEEKGSCRYGAKCQFAHGEDELRKVSRHPKYKTEICRTFWVSGSCPYGKRCCFIHTELPNTGPPPPGQQSDSVPAPPPQPDGRQRSLSTNSDPNEPISILHRIAAKRTQDTGGSSTPVENNVNNFQFGGNQKQRLKVDTSALDRNSMKGQNKSAYPSFASNGVLMTAPDSITAKSPAPVTAGPDLGRHNNARVEIVGYNRMNKTPPSNVRHATSGSEDLSYQSSMAGNTFALPSGDGNPNAPRVNGHVRAGSAGNWGNFASNRPTTQFPVSAYPHASSPAGDGPVNSPWSTTELTMAASRLNEKAWA</sequence>
<feature type="domain" description="C3H1-type" evidence="7">
    <location>
        <begin position="519"/>
        <end position="547"/>
    </location>
</feature>
<keyword evidence="1 5" id="KW-0479">Metal-binding</keyword>
<dbReference type="InterPro" id="IPR045877">
    <property type="entry name" value="ZFP36-like"/>
</dbReference>
<dbReference type="InterPro" id="IPR036855">
    <property type="entry name" value="Znf_CCCH_sf"/>
</dbReference>
<evidence type="ECO:0000256" key="3">
    <source>
        <dbReference type="ARBA" id="ARBA00022771"/>
    </source>
</evidence>
<name>A0A8H5HJZ5_9AGAR</name>